<dbReference type="SUPFAM" id="SSF56300">
    <property type="entry name" value="Metallo-dependent phosphatases"/>
    <property type="match status" value="1"/>
</dbReference>
<dbReference type="InterPro" id="IPR004843">
    <property type="entry name" value="Calcineurin-like_PHP"/>
</dbReference>
<feature type="domain" description="Calcineurin-like phosphoesterase" evidence="1">
    <location>
        <begin position="109"/>
        <end position="268"/>
    </location>
</feature>
<evidence type="ECO:0000313" key="2">
    <source>
        <dbReference type="EMBL" id="TWT50898.1"/>
    </source>
</evidence>
<sequence length="375" mass="42856">MKRILGVLLFAVGMQLPTYAEITRIWLTHRTNVPDSIVVNWESDLPGTSEVQFGPTADYGKRVTSDDETSLHHVEIPVDSRDGVIHYRVKTGDQRSADAVFKTYPTNELRIAVIADWQGRPDLKSIRDDDVHLIATAGDNITSLWSKCGNDNHDCIVPYLELIDAYPDLFRSTPLMPVLGNHDREIRPRGTHAPDVPVYDVDAKAFRRFFELPDQEWKWQFAFPDFGLRLVGLDLSHILDSGTTWQTCHAYGDDSEQFRWYQSLPTANDEFMVTLYNEQNSNIRRKADNKWHDLFRRGTCCISGFGYFAERAVVDDFTYYNTSLSGKGDQYPDPDSEFLASEDNYILLSVQRHGGMTVNIKTLDGTVIDSMHFDR</sequence>
<dbReference type="Proteomes" id="UP000316598">
    <property type="component" value="Unassembled WGS sequence"/>
</dbReference>
<accession>A0A5C5WJF8</accession>
<reference evidence="2 3" key="1">
    <citation type="submission" date="2019-02" db="EMBL/GenBank/DDBJ databases">
        <title>Deep-cultivation of Planctomycetes and their phenomic and genomic characterization uncovers novel biology.</title>
        <authorList>
            <person name="Wiegand S."/>
            <person name="Jogler M."/>
            <person name="Boedeker C."/>
            <person name="Pinto D."/>
            <person name="Vollmers J."/>
            <person name="Rivas-Marin E."/>
            <person name="Kohn T."/>
            <person name="Peeters S.H."/>
            <person name="Heuer A."/>
            <person name="Rast P."/>
            <person name="Oberbeckmann S."/>
            <person name="Bunk B."/>
            <person name="Jeske O."/>
            <person name="Meyerdierks A."/>
            <person name="Storesund J.E."/>
            <person name="Kallscheuer N."/>
            <person name="Luecker S."/>
            <person name="Lage O.M."/>
            <person name="Pohl T."/>
            <person name="Merkel B.J."/>
            <person name="Hornburger P."/>
            <person name="Mueller R.-W."/>
            <person name="Bruemmer F."/>
            <person name="Labrenz M."/>
            <person name="Spormann A.M."/>
            <person name="Op Den Camp H."/>
            <person name="Overmann J."/>
            <person name="Amann R."/>
            <person name="Jetten M.S.M."/>
            <person name="Mascher T."/>
            <person name="Medema M.H."/>
            <person name="Devos D.P."/>
            <person name="Kaster A.-K."/>
            <person name="Ovreas L."/>
            <person name="Rohde M."/>
            <person name="Galperin M.Y."/>
            <person name="Jogler C."/>
        </authorList>
    </citation>
    <scope>NUCLEOTIDE SEQUENCE [LARGE SCALE GENOMIC DNA]</scope>
    <source>
        <strain evidence="2 3">Pla22</strain>
    </source>
</reference>
<dbReference type="EMBL" id="SJPI01000002">
    <property type="protein sequence ID" value="TWT50898.1"/>
    <property type="molecule type" value="Genomic_DNA"/>
</dbReference>
<dbReference type="OrthoDB" id="9804511at2"/>
<dbReference type="InterPro" id="IPR029052">
    <property type="entry name" value="Metallo-depent_PP-like"/>
</dbReference>
<proteinExistence type="predicted"/>
<dbReference type="AlphaFoldDB" id="A0A5C5WJF8"/>
<keyword evidence="3" id="KW-1185">Reference proteome</keyword>
<protein>
    <recommendedName>
        <fullName evidence="1">Calcineurin-like phosphoesterase domain-containing protein</fullName>
    </recommendedName>
</protein>
<dbReference type="RefSeq" id="WP_146516043.1">
    <property type="nucleotide sequence ID" value="NZ_SJPI01000002.1"/>
</dbReference>
<evidence type="ECO:0000259" key="1">
    <source>
        <dbReference type="Pfam" id="PF00149"/>
    </source>
</evidence>
<dbReference type="Pfam" id="PF00149">
    <property type="entry name" value="Metallophos"/>
    <property type="match status" value="1"/>
</dbReference>
<organism evidence="2 3">
    <name type="scientific">Rubripirellula amarantea</name>
    <dbReference type="NCBI Taxonomy" id="2527999"/>
    <lineage>
        <taxon>Bacteria</taxon>
        <taxon>Pseudomonadati</taxon>
        <taxon>Planctomycetota</taxon>
        <taxon>Planctomycetia</taxon>
        <taxon>Pirellulales</taxon>
        <taxon>Pirellulaceae</taxon>
        <taxon>Rubripirellula</taxon>
    </lineage>
</organism>
<dbReference type="GO" id="GO:0016787">
    <property type="term" value="F:hydrolase activity"/>
    <property type="evidence" value="ECO:0007669"/>
    <property type="project" value="InterPro"/>
</dbReference>
<gene>
    <name evidence="2" type="ORF">Pla22_36410</name>
</gene>
<comment type="caution">
    <text evidence="2">The sequence shown here is derived from an EMBL/GenBank/DDBJ whole genome shotgun (WGS) entry which is preliminary data.</text>
</comment>
<evidence type="ECO:0000313" key="3">
    <source>
        <dbReference type="Proteomes" id="UP000316598"/>
    </source>
</evidence>
<dbReference type="Gene3D" id="3.60.21.10">
    <property type="match status" value="1"/>
</dbReference>
<name>A0A5C5WJF8_9BACT</name>